<gene>
    <name evidence="1" type="ORF">FRZ00_26525</name>
</gene>
<keyword evidence="1" id="KW-0560">Oxidoreductase</keyword>
<dbReference type="InterPro" id="IPR008775">
    <property type="entry name" value="Phytyl_CoA_dOase-like"/>
</dbReference>
<keyword evidence="1" id="KW-0223">Dioxygenase</keyword>
<dbReference type="EMBL" id="VOKX01000106">
    <property type="protein sequence ID" value="KAB7835775.1"/>
    <property type="molecule type" value="Genomic_DNA"/>
</dbReference>
<reference evidence="1 2" key="1">
    <citation type="journal article" date="2019" name="Microb. Cell Fact.">
        <title>Exploring novel herbicidin analogues by transcriptional regulator overexpression and MS/MS molecular networking.</title>
        <authorList>
            <person name="Shi Y."/>
            <person name="Gu R."/>
            <person name="Li Y."/>
            <person name="Wang X."/>
            <person name="Ren W."/>
            <person name="Li X."/>
            <person name="Wang L."/>
            <person name="Xie Y."/>
            <person name="Hong B."/>
        </authorList>
    </citation>
    <scope>NUCLEOTIDE SEQUENCE [LARGE SCALE GENOMIC DNA]</scope>
    <source>
        <strain evidence="1 2">US-43</strain>
    </source>
</reference>
<dbReference type="Pfam" id="PF05721">
    <property type="entry name" value="PhyH"/>
    <property type="match status" value="1"/>
</dbReference>
<proteinExistence type="predicted"/>
<dbReference type="AlphaFoldDB" id="A0A5N5W384"/>
<evidence type="ECO:0000313" key="1">
    <source>
        <dbReference type="EMBL" id="KAB7835775.1"/>
    </source>
</evidence>
<comment type="caution">
    <text evidence="1">The sequence shown here is derived from an EMBL/GenBank/DDBJ whole genome shotgun (WGS) entry which is preliminary data.</text>
</comment>
<dbReference type="PANTHER" id="PTHR20883">
    <property type="entry name" value="PHYTANOYL-COA DIOXYGENASE DOMAIN CONTAINING 1"/>
    <property type="match status" value="1"/>
</dbReference>
<dbReference type="Proteomes" id="UP000327000">
    <property type="component" value="Unassembled WGS sequence"/>
</dbReference>
<dbReference type="RefSeq" id="WP_152265232.1">
    <property type="nucleotide sequence ID" value="NZ_VOKX01000106.1"/>
</dbReference>
<accession>A0A5N5W384</accession>
<name>A0A5N5W384_STRMB</name>
<dbReference type="PANTHER" id="PTHR20883:SF48">
    <property type="entry name" value="ECTOINE DIOXYGENASE"/>
    <property type="match status" value="1"/>
</dbReference>
<keyword evidence="2" id="KW-1185">Reference proteome</keyword>
<protein>
    <submittedName>
        <fullName evidence="1">Phytanoyl-CoA dioxygenase family protein</fullName>
    </submittedName>
</protein>
<dbReference type="Gene3D" id="2.60.120.620">
    <property type="entry name" value="q2cbj1_9rhob like domain"/>
    <property type="match status" value="1"/>
</dbReference>
<organism evidence="1 2">
    <name type="scientific">Streptomyces mobaraensis</name>
    <name type="common">Streptoverticillium mobaraense</name>
    <dbReference type="NCBI Taxonomy" id="35621"/>
    <lineage>
        <taxon>Bacteria</taxon>
        <taxon>Bacillati</taxon>
        <taxon>Actinomycetota</taxon>
        <taxon>Actinomycetes</taxon>
        <taxon>Kitasatosporales</taxon>
        <taxon>Streptomycetaceae</taxon>
        <taxon>Streptomyces</taxon>
    </lineage>
</organism>
<dbReference type="GO" id="GO:0005506">
    <property type="term" value="F:iron ion binding"/>
    <property type="evidence" value="ECO:0007669"/>
    <property type="project" value="UniProtKB-ARBA"/>
</dbReference>
<dbReference type="SUPFAM" id="SSF51197">
    <property type="entry name" value="Clavaminate synthase-like"/>
    <property type="match status" value="1"/>
</dbReference>
<sequence length="261" mass="29174">MTSSIALSEDDKTAFVRDGVLIRRRLLHGDRLNRAAALIDGWYRHQYRAAHLTAYTNRTFAPELERHPDLLALFHHGGLADLARQLLCPALFAPVTTAQVQIRLPDAAPQPEKAMHVDGVACPHLDAAELRTFTLIAGVMLCGLPAAEAGALHYLPGGHWRMARHFATDWRLGDGEQTPPDVAAQPGTPLLAEPGDAIVMHHLVPHRVAANTSRVQRTMVYFRIRHTDHDRLALRALRDPWLEYLSLRDLAQHYTPADHRL</sequence>
<dbReference type="OrthoDB" id="4028205at2"/>
<evidence type="ECO:0000313" key="2">
    <source>
        <dbReference type="Proteomes" id="UP000327000"/>
    </source>
</evidence>
<dbReference type="GO" id="GO:0016706">
    <property type="term" value="F:2-oxoglutarate-dependent dioxygenase activity"/>
    <property type="evidence" value="ECO:0007669"/>
    <property type="project" value="UniProtKB-ARBA"/>
</dbReference>